<name>A0A5N6F728_9EURO</name>
<dbReference type="Proteomes" id="UP000326799">
    <property type="component" value="Unassembled WGS sequence"/>
</dbReference>
<dbReference type="EMBL" id="ML733395">
    <property type="protein sequence ID" value="KAB8225429.1"/>
    <property type="molecule type" value="Genomic_DNA"/>
</dbReference>
<evidence type="ECO:0000313" key="2">
    <source>
        <dbReference type="Proteomes" id="UP000326799"/>
    </source>
</evidence>
<gene>
    <name evidence="1" type="ORF">BDV33DRAFT_112966</name>
</gene>
<accession>A0A5N6F728</accession>
<dbReference type="AlphaFoldDB" id="A0A5N6F728"/>
<protein>
    <submittedName>
        <fullName evidence="1">Uncharacterized protein</fullName>
    </submittedName>
</protein>
<evidence type="ECO:0000313" key="1">
    <source>
        <dbReference type="EMBL" id="KAB8225429.1"/>
    </source>
</evidence>
<proteinExistence type="predicted"/>
<sequence>MLVNCNNRGVVKTGLMSEERWCQIPAECVKSTEQIVDVFNSLLRDRSYGNAVELLGNQTSVNDGPPIQGDR</sequence>
<organism evidence="1 2">
    <name type="scientific">Aspergillus novoparasiticus</name>
    <dbReference type="NCBI Taxonomy" id="986946"/>
    <lineage>
        <taxon>Eukaryota</taxon>
        <taxon>Fungi</taxon>
        <taxon>Dikarya</taxon>
        <taxon>Ascomycota</taxon>
        <taxon>Pezizomycotina</taxon>
        <taxon>Eurotiomycetes</taxon>
        <taxon>Eurotiomycetidae</taxon>
        <taxon>Eurotiales</taxon>
        <taxon>Aspergillaceae</taxon>
        <taxon>Aspergillus</taxon>
        <taxon>Aspergillus subgen. Circumdati</taxon>
    </lineage>
</organism>
<keyword evidence="2" id="KW-1185">Reference proteome</keyword>
<reference evidence="1 2" key="1">
    <citation type="submission" date="2019-04" db="EMBL/GenBank/DDBJ databases">
        <title>Fungal friends and foes A comparative genomics study of 23 Aspergillus species from section Flavi.</title>
        <authorList>
            <consortium name="DOE Joint Genome Institute"/>
            <person name="Kjaerbolling I."/>
            <person name="Vesth T.C."/>
            <person name="Frisvad J.C."/>
            <person name="Nybo J.L."/>
            <person name="Theobald S."/>
            <person name="Kildgaard S."/>
            <person name="Petersen T.I."/>
            <person name="Kuo A."/>
            <person name="Sato A."/>
            <person name="Lyhne E.K."/>
            <person name="Kogle M.E."/>
            <person name="Wiebenga A."/>
            <person name="Kun R.S."/>
            <person name="Lubbers R.J."/>
            <person name="Makela M.R."/>
            <person name="Barry K."/>
            <person name="Chovatia M."/>
            <person name="Clum A."/>
            <person name="Daum C."/>
            <person name="Haridas S."/>
            <person name="He G."/>
            <person name="LaButti K."/>
            <person name="Lipzen A."/>
            <person name="Mondo S."/>
            <person name="Pangilinan J."/>
            <person name="Riley R."/>
            <person name="Salamov A."/>
            <person name="Simmons B.A."/>
            <person name="Magnuson J.K."/>
            <person name="Henrissat B."/>
            <person name="Mortensen U.H."/>
            <person name="Larsen T.O."/>
            <person name="De vries R.P."/>
            <person name="Grigoriev I.V."/>
            <person name="Machida M."/>
            <person name="Baker S.E."/>
            <person name="Andersen M.R."/>
        </authorList>
    </citation>
    <scope>NUCLEOTIDE SEQUENCE [LARGE SCALE GENOMIC DNA]</scope>
    <source>
        <strain evidence="1 2">CBS 126849</strain>
    </source>
</reference>